<name>A0A9P4S1A1_9PEZI</name>
<dbReference type="Proteomes" id="UP000799429">
    <property type="component" value="Unassembled WGS sequence"/>
</dbReference>
<sequence>MFCSDGPLPHLYLYISCFFVLLFCFRVLILDFVLVYGLWFYYWCTALGFIFGVQFDRYDRYGIALGGFGGYLCWSSFTRFLFLFTPFLIPIFVILPSHI</sequence>
<organism evidence="2 3">
    <name type="scientific">Patellaria atrata CBS 101060</name>
    <dbReference type="NCBI Taxonomy" id="1346257"/>
    <lineage>
        <taxon>Eukaryota</taxon>
        <taxon>Fungi</taxon>
        <taxon>Dikarya</taxon>
        <taxon>Ascomycota</taxon>
        <taxon>Pezizomycotina</taxon>
        <taxon>Dothideomycetes</taxon>
        <taxon>Dothideomycetes incertae sedis</taxon>
        <taxon>Patellariales</taxon>
        <taxon>Patellariaceae</taxon>
        <taxon>Patellaria</taxon>
    </lineage>
</organism>
<comment type="caution">
    <text evidence="2">The sequence shown here is derived from an EMBL/GenBank/DDBJ whole genome shotgun (WGS) entry which is preliminary data.</text>
</comment>
<gene>
    <name evidence="2" type="ORF">M501DRAFT_596168</name>
</gene>
<keyword evidence="1" id="KW-1133">Transmembrane helix</keyword>
<reference evidence="2" key="1">
    <citation type="journal article" date="2020" name="Stud. Mycol.">
        <title>101 Dothideomycetes genomes: a test case for predicting lifestyles and emergence of pathogens.</title>
        <authorList>
            <person name="Haridas S."/>
            <person name="Albert R."/>
            <person name="Binder M."/>
            <person name="Bloem J."/>
            <person name="Labutti K."/>
            <person name="Salamov A."/>
            <person name="Andreopoulos B."/>
            <person name="Baker S."/>
            <person name="Barry K."/>
            <person name="Bills G."/>
            <person name="Bluhm B."/>
            <person name="Cannon C."/>
            <person name="Castanera R."/>
            <person name="Culley D."/>
            <person name="Daum C."/>
            <person name="Ezra D."/>
            <person name="Gonzalez J."/>
            <person name="Henrissat B."/>
            <person name="Kuo A."/>
            <person name="Liang C."/>
            <person name="Lipzen A."/>
            <person name="Lutzoni F."/>
            <person name="Magnuson J."/>
            <person name="Mondo S."/>
            <person name="Nolan M."/>
            <person name="Ohm R."/>
            <person name="Pangilinan J."/>
            <person name="Park H.-J."/>
            <person name="Ramirez L."/>
            <person name="Alfaro M."/>
            <person name="Sun H."/>
            <person name="Tritt A."/>
            <person name="Yoshinaga Y."/>
            <person name="Zwiers L.-H."/>
            <person name="Turgeon B."/>
            <person name="Goodwin S."/>
            <person name="Spatafora J."/>
            <person name="Crous P."/>
            <person name="Grigoriev I."/>
        </authorList>
    </citation>
    <scope>NUCLEOTIDE SEQUENCE</scope>
    <source>
        <strain evidence="2">CBS 101060</strain>
    </source>
</reference>
<keyword evidence="1" id="KW-0472">Membrane</keyword>
<evidence type="ECO:0000313" key="2">
    <source>
        <dbReference type="EMBL" id="KAF2834406.1"/>
    </source>
</evidence>
<proteinExistence type="predicted"/>
<dbReference type="AlphaFoldDB" id="A0A9P4S1A1"/>
<evidence type="ECO:0000256" key="1">
    <source>
        <dbReference type="SAM" id="Phobius"/>
    </source>
</evidence>
<dbReference type="EMBL" id="MU006120">
    <property type="protein sequence ID" value="KAF2834406.1"/>
    <property type="molecule type" value="Genomic_DNA"/>
</dbReference>
<keyword evidence="1" id="KW-0812">Transmembrane</keyword>
<evidence type="ECO:0000313" key="3">
    <source>
        <dbReference type="Proteomes" id="UP000799429"/>
    </source>
</evidence>
<feature type="transmembrane region" description="Helical" evidence="1">
    <location>
        <begin position="12"/>
        <end position="30"/>
    </location>
</feature>
<keyword evidence="3" id="KW-1185">Reference proteome</keyword>
<feature type="transmembrane region" description="Helical" evidence="1">
    <location>
        <begin position="36"/>
        <end position="55"/>
    </location>
</feature>
<protein>
    <submittedName>
        <fullName evidence="2">Uncharacterized protein</fullName>
    </submittedName>
</protein>
<feature type="transmembrane region" description="Helical" evidence="1">
    <location>
        <begin position="76"/>
        <end position="95"/>
    </location>
</feature>
<accession>A0A9P4S1A1</accession>